<organism evidence="1 2">
    <name type="scientific">Sphingomonas xinjiangensis</name>
    <dbReference type="NCBI Taxonomy" id="643568"/>
    <lineage>
        <taxon>Bacteria</taxon>
        <taxon>Pseudomonadati</taxon>
        <taxon>Pseudomonadota</taxon>
        <taxon>Alphaproteobacteria</taxon>
        <taxon>Sphingomonadales</taxon>
        <taxon>Sphingomonadaceae</taxon>
        <taxon>Sphingomonas</taxon>
    </lineage>
</organism>
<keyword evidence="2" id="KW-1185">Reference proteome</keyword>
<accession>A0A840YEE8</accession>
<dbReference type="AlphaFoldDB" id="A0A840YEE8"/>
<dbReference type="EMBL" id="JACIJF010000004">
    <property type="protein sequence ID" value="MBB5710665.1"/>
    <property type="molecule type" value="Genomic_DNA"/>
</dbReference>
<dbReference type="Proteomes" id="UP000527143">
    <property type="component" value="Unassembled WGS sequence"/>
</dbReference>
<name>A0A840YEE8_9SPHN</name>
<evidence type="ECO:0000313" key="1">
    <source>
        <dbReference type="EMBL" id="MBB5710665.1"/>
    </source>
</evidence>
<reference evidence="1 2" key="1">
    <citation type="submission" date="2020-08" db="EMBL/GenBank/DDBJ databases">
        <title>Genomic Encyclopedia of Type Strains, Phase IV (KMG-IV): sequencing the most valuable type-strain genomes for metagenomic binning, comparative biology and taxonomic classification.</title>
        <authorList>
            <person name="Goeker M."/>
        </authorList>
    </citation>
    <scope>NUCLEOTIDE SEQUENCE [LARGE SCALE GENOMIC DNA]</scope>
    <source>
        <strain evidence="1 2">DSM 26736</strain>
    </source>
</reference>
<dbReference type="RefSeq" id="WP_184086761.1">
    <property type="nucleotide sequence ID" value="NZ_JACIJF010000004.1"/>
</dbReference>
<gene>
    <name evidence="1" type="ORF">FHT02_001896</name>
</gene>
<proteinExistence type="predicted"/>
<protein>
    <submittedName>
        <fullName evidence="1">Regulatory protein</fullName>
    </submittedName>
</protein>
<sequence>MPRTKATPPPLDPSSLEGLALRYVERYATTRGRLTSYLRRKLRERGWGGEEEAAPELLAERMAELGYVNDRLYAESKAGAMARRGLGGRRVEGALRHSGVIGEDAEHIATLIEAEAVPSALAFARRKRIGPFATTQAERPLQEKQLGAMLRAGHALTLSRAIVRMAPGDDVEWMLVPDRD</sequence>
<evidence type="ECO:0000313" key="2">
    <source>
        <dbReference type="Proteomes" id="UP000527143"/>
    </source>
</evidence>
<comment type="caution">
    <text evidence="1">The sequence shown here is derived from an EMBL/GenBank/DDBJ whole genome shotgun (WGS) entry which is preliminary data.</text>
</comment>